<name>A0A830CAS9_9LAMI</name>
<dbReference type="EMBL" id="BMAC01000431">
    <property type="protein sequence ID" value="GFP96296.1"/>
    <property type="molecule type" value="Genomic_DNA"/>
</dbReference>
<gene>
    <name evidence="1" type="ORF">PHJA_001773700</name>
</gene>
<sequence>MIGHGCDGLVHDRLGDYRLSEDEVQSVAHDAFNYVANQQQQIKDDDGAFNIILVVVGPDFLTVQQEGEPMDVAVDRAVKPESVFPLRLCYVATLVGSRILELYFIYDIRLGKFGFRALHLRRCTGNEKSVHTLRLGKFGFRALHLRRRTGNEKSVNTSAVNIACPSPRLIDAKHIEQVF</sequence>
<reference evidence="1" key="1">
    <citation type="submission" date="2020-07" db="EMBL/GenBank/DDBJ databases">
        <title>Ethylene signaling mediates host invasion by parasitic plants.</title>
        <authorList>
            <person name="Yoshida S."/>
        </authorList>
    </citation>
    <scope>NUCLEOTIDE SEQUENCE</scope>
    <source>
        <strain evidence="1">Okayama</strain>
    </source>
</reference>
<comment type="caution">
    <text evidence="1">The sequence shown here is derived from an EMBL/GenBank/DDBJ whole genome shotgun (WGS) entry which is preliminary data.</text>
</comment>
<evidence type="ECO:0000313" key="1">
    <source>
        <dbReference type="EMBL" id="GFP96296.1"/>
    </source>
</evidence>
<dbReference type="Proteomes" id="UP000653305">
    <property type="component" value="Unassembled WGS sequence"/>
</dbReference>
<organism evidence="1 2">
    <name type="scientific">Phtheirospermum japonicum</name>
    <dbReference type="NCBI Taxonomy" id="374723"/>
    <lineage>
        <taxon>Eukaryota</taxon>
        <taxon>Viridiplantae</taxon>
        <taxon>Streptophyta</taxon>
        <taxon>Embryophyta</taxon>
        <taxon>Tracheophyta</taxon>
        <taxon>Spermatophyta</taxon>
        <taxon>Magnoliopsida</taxon>
        <taxon>eudicotyledons</taxon>
        <taxon>Gunneridae</taxon>
        <taxon>Pentapetalae</taxon>
        <taxon>asterids</taxon>
        <taxon>lamiids</taxon>
        <taxon>Lamiales</taxon>
        <taxon>Orobanchaceae</taxon>
        <taxon>Orobanchaceae incertae sedis</taxon>
        <taxon>Phtheirospermum</taxon>
    </lineage>
</organism>
<accession>A0A830CAS9</accession>
<dbReference type="AlphaFoldDB" id="A0A830CAS9"/>
<keyword evidence="2" id="KW-1185">Reference proteome</keyword>
<evidence type="ECO:0000313" key="2">
    <source>
        <dbReference type="Proteomes" id="UP000653305"/>
    </source>
</evidence>
<protein>
    <submittedName>
        <fullName evidence="1">Uncharacterized protein</fullName>
    </submittedName>
</protein>
<proteinExistence type="predicted"/>